<proteinExistence type="predicted"/>
<dbReference type="Proteomes" id="UP001066276">
    <property type="component" value="Chromosome 4_2"/>
</dbReference>
<feature type="region of interest" description="Disordered" evidence="1">
    <location>
        <begin position="301"/>
        <end position="335"/>
    </location>
</feature>
<feature type="compositionally biased region" description="Polar residues" evidence="1">
    <location>
        <begin position="303"/>
        <end position="313"/>
    </location>
</feature>
<evidence type="ECO:0000256" key="1">
    <source>
        <dbReference type="SAM" id="MobiDB-lite"/>
    </source>
</evidence>
<keyword evidence="4" id="KW-1185">Reference proteome</keyword>
<feature type="compositionally biased region" description="Low complexity" evidence="1">
    <location>
        <begin position="249"/>
        <end position="259"/>
    </location>
</feature>
<feature type="domain" description="FAM194 C-terminal" evidence="2">
    <location>
        <begin position="22"/>
        <end position="155"/>
    </location>
</feature>
<dbReference type="PANTHER" id="PTHR23093:SF16">
    <property type="entry name" value="FAM194 C-TERMINAL DOMAIN-CONTAINING PROTEIN"/>
    <property type="match status" value="1"/>
</dbReference>
<evidence type="ECO:0000313" key="4">
    <source>
        <dbReference type="Proteomes" id="UP001066276"/>
    </source>
</evidence>
<accession>A0AAV7SGT7</accession>
<evidence type="ECO:0000313" key="3">
    <source>
        <dbReference type="EMBL" id="KAJ1163281.1"/>
    </source>
</evidence>
<feature type="region of interest" description="Disordered" evidence="1">
    <location>
        <begin position="227"/>
        <end position="268"/>
    </location>
</feature>
<dbReference type="AlphaFoldDB" id="A0AAV7SGT7"/>
<dbReference type="EMBL" id="JANPWB010000008">
    <property type="protein sequence ID" value="KAJ1163281.1"/>
    <property type="molecule type" value="Genomic_DNA"/>
</dbReference>
<comment type="caution">
    <text evidence="3">The sequence shown here is derived from an EMBL/GenBank/DDBJ whole genome shotgun (WGS) entry which is preliminary data.</text>
</comment>
<gene>
    <name evidence="3" type="ORF">NDU88_003742</name>
</gene>
<sequence>MAPEPVMPEEGLSYSGLACGGLYTNIYGNSPEHTILGTFTPFGLGSVCLPNSNIIALMFNQDGGMMTDKEGEIVKEWNWPRIGKMSEPVVMQVNEYITIRITGQFSLCLFFKWQHDSVRLSLSPLSSVTPPKIEELGLLQTSENFLSKAAKELSKANRKKGKEKDAKKVSKKTLFLSELVKTLEMPEVDISHVTDFNAAKELRKLQRKIRNILDDWMEHYRIATGIDSPHIHGMSSGPLKPQRSRKIRSAAPPAASTAPQESQKVKEKVEGAGQWIDGYTLKGRFPSAPARSFQWEMLKSASPRPSSVQNSSRKPYHLNPESSVHKSDPNKSGSLDAALVPGMSLLHSQYHPWSASHNTCPAVLRRAAMGEEGRTCRCSNHQIPYVTDLEYDQLITSHLSALEQIIVVCIVSSSDPEDQCEDVLLEQLYEKKNQYRCMPCMQSRLDSFRLLKYNVDSADEFTGKRGCLLVERHLVAPGMFLMYIRGKFMFANYIFNGYSKSIKDLHKQIVKTRNDYHMGFCLPSDFKFSPGNNLPPSLVTDTKITQLEESAPDGENPAMTTDRYAGAPVFETYTAALRSP</sequence>
<dbReference type="Pfam" id="PF14977">
    <property type="entry name" value="FAM194"/>
    <property type="match status" value="1"/>
</dbReference>
<organism evidence="3 4">
    <name type="scientific">Pleurodeles waltl</name>
    <name type="common">Iberian ribbed newt</name>
    <dbReference type="NCBI Taxonomy" id="8319"/>
    <lineage>
        <taxon>Eukaryota</taxon>
        <taxon>Metazoa</taxon>
        <taxon>Chordata</taxon>
        <taxon>Craniata</taxon>
        <taxon>Vertebrata</taxon>
        <taxon>Euteleostomi</taxon>
        <taxon>Amphibia</taxon>
        <taxon>Batrachia</taxon>
        <taxon>Caudata</taxon>
        <taxon>Salamandroidea</taxon>
        <taxon>Salamandridae</taxon>
        <taxon>Pleurodelinae</taxon>
        <taxon>Pleurodeles</taxon>
    </lineage>
</organism>
<protein>
    <recommendedName>
        <fullName evidence="2">FAM194 C-terminal domain-containing protein</fullName>
    </recommendedName>
</protein>
<dbReference type="InterPro" id="IPR029281">
    <property type="entry name" value="FAM194_C"/>
</dbReference>
<reference evidence="3" key="1">
    <citation type="journal article" date="2022" name="bioRxiv">
        <title>Sequencing and chromosome-scale assembly of the giantPleurodeles waltlgenome.</title>
        <authorList>
            <person name="Brown T."/>
            <person name="Elewa A."/>
            <person name="Iarovenko S."/>
            <person name="Subramanian E."/>
            <person name="Araus A.J."/>
            <person name="Petzold A."/>
            <person name="Susuki M."/>
            <person name="Suzuki K.-i.T."/>
            <person name="Hayashi T."/>
            <person name="Toyoda A."/>
            <person name="Oliveira C."/>
            <person name="Osipova E."/>
            <person name="Leigh N.D."/>
            <person name="Simon A."/>
            <person name="Yun M.H."/>
        </authorList>
    </citation>
    <scope>NUCLEOTIDE SEQUENCE</scope>
    <source>
        <strain evidence="3">20211129_DDA</strain>
        <tissue evidence="3">Liver</tissue>
    </source>
</reference>
<name>A0AAV7SGT7_PLEWA</name>
<evidence type="ECO:0000259" key="2">
    <source>
        <dbReference type="Pfam" id="PF14977"/>
    </source>
</evidence>
<dbReference type="PANTHER" id="PTHR23093">
    <property type="entry name" value="SIMILAR TO CHROMOSOME 3 OPEN READING FRAME 20"/>
    <property type="match status" value="1"/>
</dbReference>